<evidence type="ECO:0000313" key="9">
    <source>
        <dbReference type="EMBL" id="MBL1219264.1"/>
    </source>
</evidence>
<organism evidence="9 10">
    <name type="scientific">Chryseobacterium endalhagicum</name>
    <dbReference type="NCBI Taxonomy" id="2797638"/>
    <lineage>
        <taxon>Bacteria</taxon>
        <taxon>Pseudomonadati</taxon>
        <taxon>Bacteroidota</taxon>
        <taxon>Flavobacteriia</taxon>
        <taxon>Flavobacteriales</taxon>
        <taxon>Weeksellaceae</taxon>
        <taxon>Chryseobacterium group</taxon>
        <taxon>Chryseobacterium</taxon>
    </lineage>
</organism>
<dbReference type="Proteomes" id="UP000661696">
    <property type="component" value="Unassembled WGS sequence"/>
</dbReference>
<dbReference type="NCBIfam" id="TIGR01885">
    <property type="entry name" value="Orn_aminotrans"/>
    <property type="match status" value="1"/>
</dbReference>
<evidence type="ECO:0000256" key="3">
    <source>
        <dbReference type="ARBA" id="ARBA00012924"/>
    </source>
</evidence>
<evidence type="ECO:0000256" key="2">
    <source>
        <dbReference type="ARBA" id="ARBA00004998"/>
    </source>
</evidence>
<sequence>MSTAATAKNSQYFIDLEEKHGAHNYHPLPVVLDRGEGVFVWDVEGKKYYDFLSAYSAVNQGHSHPKIVGALVEQAQKLALTSRAFYNSNLGEYEQKITTLFGFDKVLPMNSGAEAVETAVKLARKWSYEVKGISENAARIIVCENNFHGRTTTIVSFSNDPDANQNYGPFTPGFIKIPYNDTAALEEVLNREAGNIAAFLVEPIQGEAGVYVPDEGFLKNASELCKKHNVLFIADEVQTGIARTGQLIACHHENVQPDILILGKALSGGMYPVSAVLANDNIMNVIKPGQHGSTFGGNPIACAVAVAALDVVADEKLSERAEQLGQLFRAEIQKIIEKNSLITKVRGKGLLNAILINDTPESSTAWNLCLQLKENGLLAKPTHGNIIRLAPPLVITEEQLLDCVKIIEKTITEFR</sequence>
<dbReference type="InterPro" id="IPR005814">
    <property type="entry name" value="Aminotrans_3"/>
</dbReference>
<dbReference type="RefSeq" id="WP_202088325.1">
    <property type="nucleotide sequence ID" value="NZ_JAELVM010000001.1"/>
</dbReference>
<gene>
    <name evidence="9" type="primary">rocD</name>
    <name evidence="9" type="ORF">JET18_00315</name>
</gene>
<evidence type="ECO:0000256" key="5">
    <source>
        <dbReference type="ARBA" id="ARBA00022679"/>
    </source>
</evidence>
<dbReference type="InterPro" id="IPR049704">
    <property type="entry name" value="Aminotrans_3_PPA_site"/>
</dbReference>
<evidence type="ECO:0000256" key="1">
    <source>
        <dbReference type="ARBA" id="ARBA00001933"/>
    </source>
</evidence>
<evidence type="ECO:0000256" key="4">
    <source>
        <dbReference type="ARBA" id="ARBA00022576"/>
    </source>
</evidence>
<keyword evidence="6 8" id="KW-0663">Pyridoxal phosphate</keyword>
<dbReference type="CDD" id="cd00610">
    <property type="entry name" value="OAT_like"/>
    <property type="match status" value="1"/>
</dbReference>
<comment type="caution">
    <text evidence="9">The sequence shown here is derived from an EMBL/GenBank/DDBJ whole genome shotgun (WGS) entry which is preliminary data.</text>
</comment>
<dbReference type="PROSITE" id="PS00600">
    <property type="entry name" value="AA_TRANSFER_CLASS_3"/>
    <property type="match status" value="1"/>
</dbReference>
<dbReference type="PANTHER" id="PTHR11986:SF18">
    <property type="entry name" value="ORNITHINE AMINOTRANSFERASE, MITOCHONDRIAL"/>
    <property type="match status" value="1"/>
</dbReference>
<comment type="cofactor">
    <cofactor evidence="1">
        <name>pyridoxal 5'-phosphate</name>
        <dbReference type="ChEBI" id="CHEBI:597326"/>
    </cofactor>
</comment>
<dbReference type="EMBL" id="JAELVM010000001">
    <property type="protein sequence ID" value="MBL1219264.1"/>
    <property type="molecule type" value="Genomic_DNA"/>
</dbReference>
<protein>
    <recommendedName>
        <fullName evidence="3">ornithine aminotransferase</fullName>
        <ecNumber evidence="3">2.6.1.13</ecNumber>
    </recommendedName>
    <alternativeName>
        <fullName evidence="7">Ornithine--oxo-acid aminotransferase</fullName>
    </alternativeName>
</protein>
<dbReference type="SUPFAM" id="SSF53383">
    <property type="entry name" value="PLP-dependent transferases"/>
    <property type="match status" value="1"/>
</dbReference>
<dbReference type="InterPro" id="IPR015424">
    <property type="entry name" value="PyrdxlP-dep_Trfase"/>
</dbReference>
<dbReference type="InterPro" id="IPR050103">
    <property type="entry name" value="Class-III_PLP-dep_AT"/>
</dbReference>
<dbReference type="InterPro" id="IPR015421">
    <property type="entry name" value="PyrdxlP-dep_Trfase_major"/>
</dbReference>
<proteinExistence type="inferred from homology"/>
<keyword evidence="5 9" id="KW-0808">Transferase</keyword>
<dbReference type="EC" id="2.6.1.13" evidence="3"/>
<keyword evidence="10" id="KW-1185">Reference proteome</keyword>
<dbReference type="Gene3D" id="3.40.640.10">
    <property type="entry name" value="Type I PLP-dependent aspartate aminotransferase-like (Major domain)"/>
    <property type="match status" value="1"/>
</dbReference>
<dbReference type="PIRSF" id="PIRSF000521">
    <property type="entry name" value="Transaminase_4ab_Lys_Orn"/>
    <property type="match status" value="1"/>
</dbReference>
<accession>A0ABS1QAX2</accession>
<dbReference type="InterPro" id="IPR010164">
    <property type="entry name" value="Orn_aminotrans"/>
</dbReference>
<dbReference type="Gene3D" id="3.90.1150.10">
    <property type="entry name" value="Aspartate Aminotransferase, domain 1"/>
    <property type="match status" value="1"/>
</dbReference>
<dbReference type="PANTHER" id="PTHR11986">
    <property type="entry name" value="AMINOTRANSFERASE CLASS III"/>
    <property type="match status" value="1"/>
</dbReference>
<dbReference type="InterPro" id="IPR015422">
    <property type="entry name" value="PyrdxlP-dep_Trfase_small"/>
</dbReference>
<reference evidence="9 10" key="1">
    <citation type="submission" date="2020-12" db="EMBL/GenBank/DDBJ databases">
        <title>Chryseobacterium endoalhailicus sp. nov., isolated from seed of leguminous plant.</title>
        <authorList>
            <person name="Zhang X."/>
        </authorList>
    </citation>
    <scope>NUCLEOTIDE SEQUENCE [LARGE SCALE GENOMIC DNA]</scope>
    <source>
        <strain evidence="9 10">L7</strain>
    </source>
</reference>
<comment type="similarity">
    <text evidence="8">Belongs to the class-III pyridoxal-phosphate-dependent aminotransferase family.</text>
</comment>
<evidence type="ECO:0000313" key="10">
    <source>
        <dbReference type="Proteomes" id="UP000661696"/>
    </source>
</evidence>
<dbReference type="Pfam" id="PF00202">
    <property type="entry name" value="Aminotran_3"/>
    <property type="match status" value="1"/>
</dbReference>
<evidence type="ECO:0000256" key="6">
    <source>
        <dbReference type="ARBA" id="ARBA00022898"/>
    </source>
</evidence>
<evidence type="ECO:0000256" key="7">
    <source>
        <dbReference type="ARBA" id="ARBA00030587"/>
    </source>
</evidence>
<name>A0ABS1QAX2_9FLAO</name>
<comment type="pathway">
    <text evidence="2">Amino-acid biosynthesis; L-proline biosynthesis; L-glutamate 5-semialdehyde from L-ornithine: step 1/1.</text>
</comment>
<evidence type="ECO:0000256" key="8">
    <source>
        <dbReference type="RuleBase" id="RU003560"/>
    </source>
</evidence>
<dbReference type="GO" id="GO:0004587">
    <property type="term" value="F:ornithine aminotransferase activity"/>
    <property type="evidence" value="ECO:0007669"/>
    <property type="project" value="UniProtKB-EC"/>
</dbReference>
<keyword evidence="4 9" id="KW-0032">Aminotransferase</keyword>